<evidence type="ECO:0000256" key="4">
    <source>
        <dbReference type="ARBA" id="ARBA00022692"/>
    </source>
</evidence>
<dbReference type="EMBL" id="LSQZ01000091">
    <property type="protein sequence ID" value="KXI10478.1"/>
    <property type="molecule type" value="Genomic_DNA"/>
</dbReference>
<dbReference type="eggNOG" id="COG0395">
    <property type="taxonomic scope" value="Bacteria"/>
</dbReference>
<name>A0A135YM67_9FIRM</name>
<dbReference type="InterPro" id="IPR000515">
    <property type="entry name" value="MetI-like"/>
</dbReference>
<comment type="subcellular location">
    <subcellularLocation>
        <location evidence="1 7">Cell membrane</location>
        <topology evidence="1 7">Multi-pass membrane protein</topology>
    </subcellularLocation>
</comment>
<keyword evidence="3" id="KW-1003">Cell membrane</keyword>
<dbReference type="GO" id="GO:0005886">
    <property type="term" value="C:plasma membrane"/>
    <property type="evidence" value="ECO:0007669"/>
    <property type="project" value="UniProtKB-SubCell"/>
</dbReference>
<feature type="transmembrane region" description="Helical" evidence="7">
    <location>
        <begin position="133"/>
        <end position="157"/>
    </location>
</feature>
<dbReference type="RefSeq" id="WP_002844502.1">
    <property type="nucleotide sequence ID" value="NZ_CAMPYD010000013.1"/>
</dbReference>
<dbReference type="PANTHER" id="PTHR32243">
    <property type="entry name" value="MALTOSE TRANSPORT SYSTEM PERMEASE-RELATED"/>
    <property type="match status" value="1"/>
</dbReference>
<evidence type="ECO:0000256" key="2">
    <source>
        <dbReference type="ARBA" id="ARBA00022448"/>
    </source>
</evidence>
<dbReference type="SUPFAM" id="SSF161098">
    <property type="entry name" value="MetI-like"/>
    <property type="match status" value="1"/>
</dbReference>
<evidence type="ECO:0000256" key="1">
    <source>
        <dbReference type="ARBA" id="ARBA00004651"/>
    </source>
</evidence>
<evidence type="ECO:0000313" key="10">
    <source>
        <dbReference type="EMBL" id="SUB61253.1"/>
    </source>
</evidence>
<evidence type="ECO:0000256" key="5">
    <source>
        <dbReference type="ARBA" id="ARBA00022989"/>
    </source>
</evidence>
<feature type="transmembrane region" description="Helical" evidence="7">
    <location>
        <begin position="36"/>
        <end position="57"/>
    </location>
</feature>
<evidence type="ECO:0000259" key="8">
    <source>
        <dbReference type="PROSITE" id="PS50928"/>
    </source>
</evidence>
<dbReference type="Proteomes" id="UP000255101">
    <property type="component" value="Unassembled WGS sequence"/>
</dbReference>
<dbReference type="InterPro" id="IPR050901">
    <property type="entry name" value="BP-dep_ABC_trans_perm"/>
</dbReference>
<dbReference type="STRING" id="1261.HMPREF3195_01797"/>
<dbReference type="Gene3D" id="1.10.3720.10">
    <property type="entry name" value="MetI-like"/>
    <property type="match status" value="1"/>
</dbReference>
<dbReference type="AlphaFoldDB" id="A0A135YM67"/>
<evidence type="ECO:0000256" key="6">
    <source>
        <dbReference type="ARBA" id="ARBA00023136"/>
    </source>
</evidence>
<feature type="transmembrane region" description="Helical" evidence="7">
    <location>
        <begin position="270"/>
        <end position="289"/>
    </location>
</feature>
<evidence type="ECO:0000313" key="12">
    <source>
        <dbReference type="Proteomes" id="UP000255101"/>
    </source>
</evidence>
<keyword evidence="5 7" id="KW-1133">Transmembrane helix</keyword>
<gene>
    <name evidence="10" type="primary">ycjP_1</name>
    <name evidence="9" type="ORF">HMPREF3195_01797</name>
    <name evidence="10" type="ORF">NCTC11460_01179</name>
</gene>
<evidence type="ECO:0000313" key="9">
    <source>
        <dbReference type="EMBL" id="KXI10478.1"/>
    </source>
</evidence>
<dbReference type="PROSITE" id="PS50928">
    <property type="entry name" value="ABC_TM1"/>
    <property type="match status" value="1"/>
</dbReference>
<proteinExistence type="inferred from homology"/>
<evidence type="ECO:0000313" key="11">
    <source>
        <dbReference type="Proteomes" id="UP000070326"/>
    </source>
</evidence>
<dbReference type="EMBL" id="UGTB01000004">
    <property type="protein sequence ID" value="SUB61253.1"/>
    <property type="molecule type" value="Genomic_DNA"/>
</dbReference>
<protein>
    <submittedName>
        <fullName evidence="9">ABC transporter, permease protein</fullName>
    </submittedName>
    <submittedName>
        <fullName evidence="10">Inner membrane ABC transporter permease protein ycjP</fullName>
    </submittedName>
</protein>
<sequence length="304" mass="34169">MKHIKDKSLKTKNIGYNSFKKGSSFNYKKRSDWYKLIRTLVYFVFVALLISPIFIMLNTSLKTYNDVTVWPPTWFGGQLQWSNYYDILAGDKSIVRPLINSLIVSIVPAIVCVILGTFAAYGANRYRFKFKNYFLMIIVVTQMFAAVVLANPMSIIFRDMGILNTHLSLIIANTAVSLPMTVWLMYSYISSIPIDLEEAAWIDGCSRVKAVRIILMPLLAPGIITAGLFAFIVSWGDLLFANAFIVDPAMKTIPLALTDFQSLYKTSWELQTAASLVATLPTFFIFILIQKHIVQGIAKTGVKG</sequence>
<accession>A0A135YM67</accession>
<dbReference type="GO" id="GO:0055085">
    <property type="term" value="P:transmembrane transport"/>
    <property type="evidence" value="ECO:0007669"/>
    <property type="project" value="InterPro"/>
</dbReference>
<keyword evidence="4 7" id="KW-0812">Transmembrane</keyword>
<evidence type="ECO:0000256" key="3">
    <source>
        <dbReference type="ARBA" id="ARBA00022475"/>
    </source>
</evidence>
<feature type="transmembrane region" description="Helical" evidence="7">
    <location>
        <begin position="210"/>
        <end position="233"/>
    </location>
</feature>
<evidence type="ECO:0000256" key="7">
    <source>
        <dbReference type="RuleBase" id="RU363032"/>
    </source>
</evidence>
<feature type="transmembrane region" description="Helical" evidence="7">
    <location>
        <begin position="98"/>
        <end position="121"/>
    </location>
</feature>
<dbReference type="InterPro" id="IPR035906">
    <property type="entry name" value="MetI-like_sf"/>
</dbReference>
<organism evidence="9 11">
    <name type="scientific">Peptostreptococcus anaerobius</name>
    <dbReference type="NCBI Taxonomy" id="1261"/>
    <lineage>
        <taxon>Bacteria</taxon>
        <taxon>Bacillati</taxon>
        <taxon>Bacillota</taxon>
        <taxon>Clostridia</taxon>
        <taxon>Peptostreptococcales</taxon>
        <taxon>Peptostreptococcaceae</taxon>
        <taxon>Peptostreptococcus</taxon>
    </lineage>
</organism>
<reference evidence="10 12" key="2">
    <citation type="submission" date="2018-06" db="EMBL/GenBank/DDBJ databases">
        <authorList>
            <consortium name="Pathogen Informatics"/>
            <person name="Doyle S."/>
        </authorList>
    </citation>
    <scope>NUCLEOTIDE SEQUENCE [LARGE SCALE GENOMIC DNA]</scope>
    <source>
        <strain evidence="10 12">NCTC11460</strain>
    </source>
</reference>
<dbReference type="PANTHER" id="PTHR32243:SF18">
    <property type="entry name" value="INNER MEMBRANE ABC TRANSPORTER PERMEASE PROTEIN YCJP"/>
    <property type="match status" value="1"/>
</dbReference>
<dbReference type="Pfam" id="PF00528">
    <property type="entry name" value="BPD_transp_1"/>
    <property type="match status" value="1"/>
</dbReference>
<dbReference type="PATRIC" id="fig|1261.3.peg.1211"/>
<feature type="domain" description="ABC transmembrane type-1" evidence="8">
    <location>
        <begin position="98"/>
        <end position="289"/>
    </location>
</feature>
<feature type="transmembrane region" description="Helical" evidence="7">
    <location>
        <begin position="169"/>
        <end position="189"/>
    </location>
</feature>
<keyword evidence="6 7" id="KW-0472">Membrane</keyword>
<dbReference type="GeneID" id="79843440"/>
<reference evidence="9 11" key="1">
    <citation type="submission" date="2016-02" db="EMBL/GenBank/DDBJ databases">
        <authorList>
            <person name="Wen L."/>
            <person name="He K."/>
            <person name="Yang H."/>
        </authorList>
    </citation>
    <scope>NUCLEOTIDE SEQUENCE [LARGE SCALE GENOMIC DNA]</scope>
    <source>
        <strain evidence="9 11">MJR8628A</strain>
    </source>
</reference>
<keyword evidence="2 7" id="KW-0813">Transport</keyword>
<dbReference type="Proteomes" id="UP000070326">
    <property type="component" value="Unassembled WGS sequence"/>
</dbReference>
<comment type="similarity">
    <text evidence="7">Belongs to the binding-protein-dependent transport system permease family.</text>
</comment>
<dbReference type="CDD" id="cd06261">
    <property type="entry name" value="TM_PBP2"/>
    <property type="match status" value="1"/>
</dbReference>